<evidence type="ECO:0000313" key="1">
    <source>
        <dbReference type="EMBL" id="VVE40649.1"/>
    </source>
</evidence>
<proteinExistence type="predicted"/>
<gene>
    <name evidence="1" type="ORF">PCO31010_04142</name>
</gene>
<organism evidence="1 2">
    <name type="scientific">Pandoraea commovens</name>
    <dbReference type="NCBI Taxonomy" id="2508289"/>
    <lineage>
        <taxon>Bacteria</taxon>
        <taxon>Pseudomonadati</taxon>
        <taxon>Pseudomonadota</taxon>
        <taxon>Betaproteobacteria</taxon>
        <taxon>Burkholderiales</taxon>
        <taxon>Burkholderiaceae</taxon>
        <taxon>Pandoraea</taxon>
    </lineage>
</organism>
<sequence>MSQRDRKTKKTNAAASILPCDAISRRAALAWCDRRGQGQSGTRMFGGVCTDSTNNHPELLSFARFHKQIAVIAR</sequence>
<dbReference type="EMBL" id="CABPSA010000008">
    <property type="protein sequence ID" value="VVE40649.1"/>
    <property type="molecule type" value="Genomic_DNA"/>
</dbReference>
<evidence type="ECO:0000313" key="2">
    <source>
        <dbReference type="Proteomes" id="UP000343335"/>
    </source>
</evidence>
<dbReference type="Proteomes" id="UP000343335">
    <property type="component" value="Unassembled WGS sequence"/>
</dbReference>
<accession>A0A5E4XW47</accession>
<protein>
    <submittedName>
        <fullName evidence="1">Uncharacterized protein</fullName>
    </submittedName>
</protein>
<dbReference type="AlphaFoldDB" id="A0A5E4XW47"/>
<name>A0A5E4XW47_9BURK</name>
<reference evidence="1 2" key="1">
    <citation type="submission" date="2019-08" db="EMBL/GenBank/DDBJ databases">
        <authorList>
            <person name="Peeters C."/>
        </authorList>
    </citation>
    <scope>NUCLEOTIDE SEQUENCE [LARGE SCALE GENOMIC DNA]</scope>
    <source>
        <strain evidence="1 2">LMG 31010</strain>
    </source>
</reference>